<name>A0AAV4RYM9_9ARAC</name>
<comment type="caution">
    <text evidence="1">The sequence shown here is derived from an EMBL/GenBank/DDBJ whole genome shotgun (WGS) entry which is preliminary data.</text>
</comment>
<dbReference type="AlphaFoldDB" id="A0AAV4RYM9"/>
<gene>
    <name evidence="1" type="ORF">CDAR_439661</name>
</gene>
<keyword evidence="2" id="KW-1185">Reference proteome</keyword>
<accession>A0AAV4RYM9</accession>
<proteinExistence type="predicted"/>
<dbReference type="Proteomes" id="UP001054837">
    <property type="component" value="Unassembled WGS sequence"/>
</dbReference>
<protein>
    <submittedName>
        <fullName evidence="1">Uncharacterized protein</fullName>
    </submittedName>
</protein>
<dbReference type="EMBL" id="BPLQ01006883">
    <property type="protein sequence ID" value="GIY25996.1"/>
    <property type="molecule type" value="Genomic_DNA"/>
</dbReference>
<evidence type="ECO:0000313" key="1">
    <source>
        <dbReference type="EMBL" id="GIY25996.1"/>
    </source>
</evidence>
<reference evidence="1 2" key="1">
    <citation type="submission" date="2021-06" db="EMBL/GenBank/DDBJ databases">
        <title>Caerostris darwini draft genome.</title>
        <authorList>
            <person name="Kono N."/>
            <person name="Arakawa K."/>
        </authorList>
    </citation>
    <scope>NUCLEOTIDE SEQUENCE [LARGE SCALE GENOMIC DNA]</scope>
</reference>
<sequence length="103" mass="11494">MSGCEENPDDFLFFCSPEVTDVPFPSPESSAVIMSISTLSEERTMEESVLFIDAEVAYRRENRCSLSLSPESSAVIMSISTLSEERTMEGICFIYRCRSGLSK</sequence>
<evidence type="ECO:0000313" key="2">
    <source>
        <dbReference type="Proteomes" id="UP001054837"/>
    </source>
</evidence>
<organism evidence="1 2">
    <name type="scientific">Caerostris darwini</name>
    <dbReference type="NCBI Taxonomy" id="1538125"/>
    <lineage>
        <taxon>Eukaryota</taxon>
        <taxon>Metazoa</taxon>
        <taxon>Ecdysozoa</taxon>
        <taxon>Arthropoda</taxon>
        <taxon>Chelicerata</taxon>
        <taxon>Arachnida</taxon>
        <taxon>Araneae</taxon>
        <taxon>Araneomorphae</taxon>
        <taxon>Entelegynae</taxon>
        <taxon>Araneoidea</taxon>
        <taxon>Araneidae</taxon>
        <taxon>Caerostris</taxon>
    </lineage>
</organism>